<evidence type="ECO:0000256" key="13">
    <source>
        <dbReference type="RuleBase" id="RU003903"/>
    </source>
</evidence>
<evidence type="ECO:0000256" key="7">
    <source>
        <dbReference type="ARBA" id="ARBA00023002"/>
    </source>
</evidence>
<evidence type="ECO:0000256" key="1">
    <source>
        <dbReference type="ARBA" id="ARBA00005205"/>
    </source>
</evidence>
<dbReference type="PIRSF" id="PIRSF000193">
    <property type="entry name" value="Pyrrol-5-carb_rd"/>
    <property type="match status" value="1"/>
</dbReference>
<dbReference type="GO" id="GO:0005737">
    <property type="term" value="C:cytoplasm"/>
    <property type="evidence" value="ECO:0007669"/>
    <property type="project" value="UniProtKB-SubCell"/>
</dbReference>
<dbReference type="HAMAP" id="MF_01925">
    <property type="entry name" value="P5C_reductase"/>
    <property type="match status" value="1"/>
</dbReference>
<dbReference type="Pfam" id="PF03807">
    <property type="entry name" value="F420_oxidored"/>
    <property type="match status" value="1"/>
</dbReference>
<feature type="binding site" evidence="12">
    <location>
        <begin position="9"/>
        <end position="14"/>
    </location>
    <ligand>
        <name>NADP(+)</name>
        <dbReference type="ChEBI" id="CHEBI:58349"/>
    </ligand>
</feature>
<evidence type="ECO:0000256" key="5">
    <source>
        <dbReference type="ARBA" id="ARBA00022650"/>
    </source>
</evidence>
<dbReference type="PANTHER" id="PTHR11645">
    <property type="entry name" value="PYRROLINE-5-CARBOXYLATE REDUCTASE"/>
    <property type="match status" value="1"/>
</dbReference>
<feature type="binding site" evidence="12">
    <location>
        <position position="57"/>
    </location>
    <ligand>
        <name>NADPH</name>
        <dbReference type="ChEBI" id="CHEBI:57783"/>
    </ligand>
</feature>
<dbReference type="OrthoDB" id="9805754at2"/>
<dbReference type="InterPro" id="IPR000304">
    <property type="entry name" value="Pyrroline-COOH_reductase"/>
</dbReference>
<dbReference type="RefSeq" id="WP_073586612.1">
    <property type="nucleotide sequence ID" value="NZ_AP024899.1"/>
</dbReference>
<evidence type="ECO:0000256" key="4">
    <source>
        <dbReference type="ARBA" id="ARBA00022605"/>
    </source>
</evidence>
<comment type="function">
    <text evidence="10">Catalyzes the reduction of 1-pyrroline-5-carboxylate (PCA) to L-proline.</text>
</comment>
<dbReference type="PANTHER" id="PTHR11645:SF0">
    <property type="entry name" value="PYRROLINE-5-CARBOXYLATE REDUCTASE 3"/>
    <property type="match status" value="1"/>
</dbReference>
<keyword evidence="3 10" id="KW-0963">Cytoplasm</keyword>
<gene>
    <name evidence="10 16" type="primary">proC</name>
    <name evidence="16" type="ORF">VQ7734_04979</name>
</gene>
<evidence type="ECO:0000313" key="17">
    <source>
        <dbReference type="Proteomes" id="UP000184600"/>
    </source>
</evidence>
<evidence type="ECO:0000256" key="8">
    <source>
        <dbReference type="ARBA" id="ARBA00050547"/>
    </source>
</evidence>
<comment type="subcellular location">
    <subcellularLocation>
        <location evidence="10">Cytoplasm</location>
    </subcellularLocation>
</comment>
<comment type="pathway">
    <text evidence="1 10 13">Amino-acid biosynthesis; L-proline biosynthesis; L-proline from L-glutamate 5-semialdehyde: step 1/1.</text>
</comment>
<dbReference type="SUPFAM" id="SSF51735">
    <property type="entry name" value="NAD(P)-binding Rossmann-fold domains"/>
    <property type="match status" value="1"/>
</dbReference>
<evidence type="ECO:0000256" key="10">
    <source>
        <dbReference type="HAMAP-Rule" id="MF_01925"/>
    </source>
</evidence>
<dbReference type="InterPro" id="IPR029036">
    <property type="entry name" value="P5CR_dimer"/>
</dbReference>
<feature type="domain" description="Pyrroline-5-carboxylate reductase catalytic N-terminal" evidence="14">
    <location>
        <begin position="5"/>
        <end position="99"/>
    </location>
</feature>
<dbReference type="InterPro" id="IPR008927">
    <property type="entry name" value="6-PGluconate_DH-like_C_sf"/>
</dbReference>
<proteinExistence type="inferred from homology"/>
<dbReference type="STRING" id="1117707.VQ7734_04979"/>
<keyword evidence="5 10" id="KW-0641">Proline biosynthesis</keyword>
<dbReference type="FunFam" id="3.40.50.720:FF:000105">
    <property type="entry name" value="Pyrroline-5-carboxylate reductase"/>
    <property type="match status" value="1"/>
</dbReference>
<dbReference type="EMBL" id="FRFG01000105">
    <property type="protein sequence ID" value="SHO59199.1"/>
    <property type="molecule type" value="Genomic_DNA"/>
</dbReference>
<evidence type="ECO:0000256" key="11">
    <source>
        <dbReference type="NCBIfam" id="TIGR00112"/>
    </source>
</evidence>
<comment type="similarity">
    <text evidence="2 10 13">Belongs to the pyrroline-5-carboxylate reductase family.</text>
</comment>
<dbReference type="Pfam" id="PF14748">
    <property type="entry name" value="P5CR_dimer"/>
    <property type="match status" value="1"/>
</dbReference>
<dbReference type="AlphaFoldDB" id="A0A1M7Z2K4"/>
<evidence type="ECO:0000313" key="16">
    <source>
        <dbReference type="EMBL" id="SHO59199.1"/>
    </source>
</evidence>
<dbReference type="InterPro" id="IPR036291">
    <property type="entry name" value="NAD(P)-bd_dom_sf"/>
</dbReference>
<dbReference type="Gene3D" id="1.10.3730.10">
    <property type="entry name" value="ProC C-terminal domain-like"/>
    <property type="match status" value="1"/>
</dbReference>
<evidence type="ECO:0000256" key="6">
    <source>
        <dbReference type="ARBA" id="ARBA00022857"/>
    </source>
</evidence>
<dbReference type="EC" id="1.5.1.2" evidence="10 11"/>
<evidence type="ECO:0000256" key="9">
    <source>
        <dbReference type="ARBA" id="ARBA00052690"/>
    </source>
</evidence>
<evidence type="ECO:0000256" key="12">
    <source>
        <dbReference type="PIRSR" id="PIRSR000193-1"/>
    </source>
</evidence>
<dbReference type="PROSITE" id="PS00521">
    <property type="entry name" value="P5CR"/>
    <property type="match status" value="1"/>
</dbReference>
<feature type="domain" description="Pyrroline-5-carboxylate reductase dimerisation" evidence="15">
    <location>
        <begin position="164"/>
        <end position="269"/>
    </location>
</feature>
<comment type="catalytic activity">
    <reaction evidence="8 10">
        <text>L-proline + NAD(+) = (S)-1-pyrroline-5-carboxylate + NADH + 2 H(+)</text>
        <dbReference type="Rhea" id="RHEA:14105"/>
        <dbReference type="ChEBI" id="CHEBI:15378"/>
        <dbReference type="ChEBI" id="CHEBI:17388"/>
        <dbReference type="ChEBI" id="CHEBI:57540"/>
        <dbReference type="ChEBI" id="CHEBI:57945"/>
        <dbReference type="ChEBI" id="CHEBI:60039"/>
        <dbReference type="EC" id="1.5.1.2"/>
    </reaction>
</comment>
<dbReference type="NCBIfam" id="TIGR00112">
    <property type="entry name" value="proC"/>
    <property type="match status" value="1"/>
</dbReference>
<comment type="catalytic activity">
    <reaction evidence="9 10 13">
        <text>L-proline + NADP(+) = (S)-1-pyrroline-5-carboxylate + NADPH + 2 H(+)</text>
        <dbReference type="Rhea" id="RHEA:14109"/>
        <dbReference type="ChEBI" id="CHEBI:15378"/>
        <dbReference type="ChEBI" id="CHEBI:17388"/>
        <dbReference type="ChEBI" id="CHEBI:57783"/>
        <dbReference type="ChEBI" id="CHEBI:58349"/>
        <dbReference type="ChEBI" id="CHEBI:60039"/>
        <dbReference type="EC" id="1.5.1.2"/>
    </reaction>
</comment>
<evidence type="ECO:0000259" key="15">
    <source>
        <dbReference type="Pfam" id="PF14748"/>
    </source>
</evidence>
<dbReference type="FunFam" id="1.10.3730.10:FF:000001">
    <property type="entry name" value="Pyrroline-5-carboxylate reductase"/>
    <property type="match status" value="1"/>
</dbReference>
<protein>
    <recommendedName>
        <fullName evidence="10 11">Pyrroline-5-carboxylate reductase</fullName>
        <shortName evidence="10">P5C reductase</shortName>
        <shortName evidence="10">P5CR</shortName>
        <ecNumber evidence="10 11">1.5.1.2</ecNumber>
    </recommendedName>
    <alternativeName>
        <fullName evidence="10">PCA reductase</fullName>
    </alternativeName>
</protein>
<dbReference type="UniPathway" id="UPA00098">
    <property type="reaction ID" value="UER00361"/>
</dbReference>
<keyword evidence="17" id="KW-1185">Reference proteome</keyword>
<dbReference type="Proteomes" id="UP000184600">
    <property type="component" value="Unassembled WGS sequence"/>
</dbReference>
<dbReference type="InterPro" id="IPR053790">
    <property type="entry name" value="P5CR-like_CS"/>
</dbReference>
<keyword evidence="7 10" id="KW-0560">Oxidoreductase</keyword>
<keyword evidence="4 10" id="KW-0028">Amino-acid biosynthesis</keyword>
<dbReference type="GO" id="GO:0004735">
    <property type="term" value="F:pyrroline-5-carboxylate reductase activity"/>
    <property type="evidence" value="ECO:0007669"/>
    <property type="project" value="UniProtKB-UniRule"/>
</dbReference>
<dbReference type="InterPro" id="IPR028939">
    <property type="entry name" value="P5C_Rdtase_cat_N"/>
</dbReference>
<organism evidence="16 17">
    <name type="scientific">Vibrio quintilis</name>
    <dbReference type="NCBI Taxonomy" id="1117707"/>
    <lineage>
        <taxon>Bacteria</taxon>
        <taxon>Pseudomonadati</taxon>
        <taxon>Pseudomonadota</taxon>
        <taxon>Gammaproteobacteria</taxon>
        <taxon>Vibrionales</taxon>
        <taxon>Vibrionaceae</taxon>
        <taxon>Vibrio</taxon>
    </lineage>
</organism>
<name>A0A1M7Z2K4_9VIBR</name>
<dbReference type="SUPFAM" id="SSF48179">
    <property type="entry name" value="6-phosphogluconate dehydrogenase C-terminal domain-like"/>
    <property type="match status" value="1"/>
</dbReference>
<accession>A0A1M7Z2K4</accession>
<dbReference type="GO" id="GO:0055129">
    <property type="term" value="P:L-proline biosynthetic process"/>
    <property type="evidence" value="ECO:0007669"/>
    <property type="project" value="UniProtKB-UniRule"/>
</dbReference>
<keyword evidence="6 10" id="KW-0521">NADP</keyword>
<dbReference type="Gene3D" id="3.40.50.720">
    <property type="entry name" value="NAD(P)-binding Rossmann-like Domain"/>
    <property type="match status" value="1"/>
</dbReference>
<evidence type="ECO:0000259" key="14">
    <source>
        <dbReference type="Pfam" id="PF03807"/>
    </source>
</evidence>
<sequence length="273" mass="29230">MEHRKIAFIGAGNMAKAIIAGLISSQYPAKAITATAPGNQRLIPLADTYGINTSHDNLSAAAQAEVIILSVKPQLLKTVCDQLKEVDFSDKLVISVAAGVTCSRIGEMLNTPDLNLIRVMPNTPSLINRGMSGLFATPQVSDTDKTFATHLFEATGEICWVQHEAQINAIIAAAGSAPAYFFLFMEAIQKEAVAQGFDQEVARLLVQQTAIGAAEMVKANGETELSALREQVTSKGGTTAEAIRTFNEHHLSDIVAKAMQAAVSRAEEMEKLF</sequence>
<evidence type="ECO:0000256" key="2">
    <source>
        <dbReference type="ARBA" id="ARBA00005525"/>
    </source>
</evidence>
<reference evidence="17" key="1">
    <citation type="submission" date="2016-12" db="EMBL/GenBank/DDBJ databases">
        <authorList>
            <person name="Rodrigo-Torres L."/>
            <person name="Arahal R.D."/>
            <person name="Lucena T."/>
        </authorList>
    </citation>
    <scope>NUCLEOTIDE SEQUENCE [LARGE SCALE GENOMIC DNA]</scope>
</reference>
<evidence type="ECO:0000256" key="3">
    <source>
        <dbReference type="ARBA" id="ARBA00022490"/>
    </source>
</evidence>